<feature type="transmembrane region" description="Helical" evidence="2">
    <location>
        <begin position="34"/>
        <end position="52"/>
    </location>
</feature>
<protein>
    <submittedName>
        <fullName evidence="3">Uncharacterized protein</fullName>
    </submittedName>
</protein>
<organism evidence="3 4">
    <name type="scientific">Gnathostoma spinigerum</name>
    <dbReference type="NCBI Taxonomy" id="75299"/>
    <lineage>
        <taxon>Eukaryota</taxon>
        <taxon>Metazoa</taxon>
        <taxon>Ecdysozoa</taxon>
        <taxon>Nematoda</taxon>
        <taxon>Chromadorea</taxon>
        <taxon>Rhabditida</taxon>
        <taxon>Spirurina</taxon>
        <taxon>Gnathostomatomorpha</taxon>
        <taxon>Gnathostomatoidea</taxon>
        <taxon>Gnathostomatidae</taxon>
        <taxon>Gnathostoma</taxon>
    </lineage>
</organism>
<keyword evidence="4" id="KW-1185">Reference proteome</keyword>
<proteinExistence type="predicted"/>
<sequence>MYIYNGWNRTRDNERGDDSKGGGPAGATPSVNPSFSMSIVCQIALVVLLAVIGEGKLTRNCVTPLSTTKCQITWK</sequence>
<keyword evidence="2" id="KW-0812">Transmembrane</keyword>
<dbReference type="Proteomes" id="UP001608902">
    <property type="component" value="Unassembled WGS sequence"/>
</dbReference>
<evidence type="ECO:0000313" key="4">
    <source>
        <dbReference type="Proteomes" id="UP001608902"/>
    </source>
</evidence>
<evidence type="ECO:0000256" key="1">
    <source>
        <dbReference type="SAM" id="MobiDB-lite"/>
    </source>
</evidence>
<evidence type="ECO:0000313" key="3">
    <source>
        <dbReference type="EMBL" id="MFH4984658.1"/>
    </source>
</evidence>
<keyword evidence="2" id="KW-0472">Membrane</keyword>
<feature type="compositionally biased region" description="Basic and acidic residues" evidence="1">
    <location>
        <begin position="9"/>
        <end position="20"/>
    </location>
</feature>
<name>A0ABD6F3E2_9BILA</name>
<accession>A0ABD6F3E2</accession>
<gene>
    <name evidence="3" type="ORF">AB6A40_011367</name>
</gene>
<dbReference type="EMBL" id="JBGFUD010019808">
    <property type="protein sequence ID" value="MFH4984658.1"/>
    <property type="molecule type" value="Genomic_DNA"/>
</dbReference>
<reference evidence="3 4" key="1">
    <citation type="submission" date="2024-08" db="EMBL/GenBank/DDBJ databases">
        <title>Gnathostoma spinigerum genome.</title>
        <authorList>
            <person name="Gonzalez-Bertolin B."/>
            <person name="Monzon S."/>
            <person name="Zaballos A."/>
            <person name="Jimenez P."/>
            <person name="Dekumyoy P."/>
            <person name="Varona S."/>
            <person name="Cuesta I."/>
            <person name="Sumanam S."/>
            <person name="Adisakwattana P."/>
            <person name="Gasser R.B."/>
            <person name="Hernandez-Gonzalez A."/>
            <person name="Young N.D."/>
            <person name="Perteguer M.J."/>
        </authorList>
    </citation>
    <scope>NUCLEOTIDE SEQUENCE [LARGE SCALE GENOMIC DNA]</scope>
    <source>
        <strain evidence="3">AL3</strain>
        <tissue evidence="3">Liver</tissue>
    </source>
</reference>
<dbReference type="AlphaFoldDB" id="A0ABD6F3E2"/>
<comment type="caution">
    <text evidence="3">The sequence shown here is derived from an EMBL/GenBank/DDBJ whole genome shotgun (WGS) entry which is preliminary data.</text>
</comment>
<keyword evidence="2" id="KW-1133">Transmembrane helix</keyword>
<evidence type="ECO:0000256" key="2">
    <source>
        <dbReference type="SAM" id="Phobius"/>
    </source>
</evidence>
<feature type="region of interest" description="Disordered" evidence="1">
    <location>
        <begin position="1"/>
        <end position="30"/>
    </location>
</feature>